<feature type="domain" description="Pyruvate flavodoxin/ferredoxin oxidoreductase pyrimidine binding" evidence="3">
    <location>
        <begin position="263"/>
        <end position="475"/>
    </location>
</feature>
<accession>A0A1F6CAD5</accession>
<protein>
    <submittedName>
        <fullName evidence="5">2-oxoglutarate ferredoxin oxidoreductase subunit alpha</fullName>
    </submittedName>
</protein>
<dbReference type="InterPro" id="IPR029061">
    <property type="entry name" value="THDP-binding"/>
</dbReference>
<dbReference type="InterPro" id="IPR022367">
    <property type="entry name" value="2-oxoacid/accept_OxRdtase_asu"/>
</dbReference>
<dbReference type="Gene3D" id="3.40.920.10">
    <property type="entry name" value="Pyruvate-ferredoxin oxidoreductase, PFOR, domain III"/>
    <property type="match status" value="1"/>
</dbReference>
<keyword evidence="1" id="KW-0560">Oxidoreductase</keyword>
<gene>
    <name evidence="5" type="ORF">A3F84_17130</name>
</gene>
<feature type="domain" description="Pyruvate/ketoisovalerate oxidoreductase catalytic" evidence="2">
    <location>
        <begin position="30"/>
        <end position="219"/>
    </location>
</feature>
<dbReference type="GO" id="GO:0016903">
    <property type="term" value="F:oxidoreductase activity, acting on the aldehyde or oxo group of donors"/>
    <property type="evidence" value="ECO:0007669"/>
    <property type="project" value="InterPro"/>
</dbReference>
<evidence type="ECO:0000313" key="5">
    <source>
        <dbReference type="EMBL" id="OGG45877.1"/>
    </source>
</evidence>
<dbReference type="FunFam" id="3.40.50.970:FF:000022">
    <property type="entry name" value="2-oxoglutarate ferredoxin oxidoreductase alpha subunit"/>
    <property type="match status" value="1"/>
</dbReference>
<dbReference type="AlphaFoldDB" id="A0A1F6CAD5"/>
<proteinExistence type="predicted"/>
<evidence type="ECO:0000259" key="2">
    <source>
        <dbReference type="Pfam" id="PF01558"/>
    </source>
</evidence>
<dbReference type="Pfam" id="PF01855">
    <property type="entry name" value="POR_N"/>
    <property type="match status" value="1"/>
</dbReference>
<dbReference type="Pfam" id="PF17147">
    <property type="entry name" value="PFOR_II"/>
    <property type="match status" value="1"/>
</dbReference>
<dbReference type="PANTHER" id="PTHR32154:SF20">
    <property type="entry name" value="2-OXOGLUTARATE OXIDOREDUCTASE SUBUNIT KORA"/>
    <property type="match status" value="1"/>
</dbReference>
<dbReference type="Pfam" id="PF01558">
    <property type="entry name" value="POR"/>
    <property type="match status" value="1"/>
</dbReference>
<dbReference type="InterPro" id="IPR002869">
    <property type="entry name" value="Pyrv_flavodox_OxRed_cen"/>
</dbReference>
<dbReference type="CDD" id="cd07034">
    <property type="entry name" value="TPP_PYR_PFOR_IOR-alpha_like"/>
    <property type="match status" value="1"/>
</dbReference>
<dbReference type="InterPro" id="IPR019752">
    <property type="entry name" value="Pyrv/ketoisovalerate_OxRed_cat"/>
</dbReference>
<dbReference type="InterPro" id="IPR002880">
    <property type="entry name" value="Pyrv_Fd/Flavodoxin_OxRdtase_N"/>
</dbReference>
<dbReference type="EMBL" id="MFKF01000360">
    <property type="protein sequence ID" value="OGG45877.1"/>
    <property type="molecule type" value="Genomic_DNA"/>
</dbReference>
<dbReference type="Proteomes" id="UP000178606">
    <property type="component" value="Unassembled WGS sequence"/>
</dbReference>
<dbReference type="SUPFAM" id="SSF53323">
    <property type="entry name" value="Pyruvate-ferredoxin oxidoreductase, PFOR, domain III"/>
    <property type="match status" value="1"/>
</dbReference>
<comment type="caution">
    <text evidence="5">The sequence shown here is derived from an EMBL/GenBank/DDBJ whole genome shotgun (WGS) entry which is preliminary data.</text>
</comment>
<dbReference type="SUPFAM" id="SSF52922">
    <property type="entry name" value="TK C-terminal domain-like"/>
    <property type="match status" value="1"/>
</dbReference>
<dbReference type="NCBIfam" id="TIGR03710">
    <property type="entry name" value="OAFO_sf"/>
    <property type="match status" value="1"/>
</dbReference>
<dbReference type="InterPro" id="IPR050722">
    <property type="entry name" value="Pyruvate:ferred/Flavod_OxRd"/>
</dbReference>
<dbReference type="Gene3D" id="3.40.50.970">
    <property type="match status" value="1"/>
</dbReference>
<reference evidence="5 6" key="1">
    <citation type="journal article" date="2016" name="Nat. Commun.">
        <title>Thousands of microbial genomes shed light on interconnected biogeochemical processes in an aquifer system.</title>
        <authorList>
            <person name="Anantharaman K."/>
            <person name="Brown C.T."/>
            <person name="Hug L.A."/>
            <person name="Sharon I."/>
            <person name="Castelle C.J."/>
            <person name="Probst A.J."/>
            <person name="Thomas B.C."/>
            <person name="Singh A."/>
            <person name="Wilkins M.J."/>
            <person name="Karaoz U."/>
            <person name="Brodie E.L."/>
            <person name="Williams K.H."/>
            <person name="Hubbard S.S."/>
            <person name="Banfield J.F."/>
        </authorList>
    </citation>
    <scope>NUCLEOTIDE SEQUENCE [LARGE SCALE GENOMIC DNA]</scope>
    <source>
        <strain evidence="6">RIFCSPLOWO2_12_FULL_64_10</strain>
    </source>
</reference>
<name>A0A1F6CAD5_HANXR</name>
<evidence type="ECO:0000259" key="4">
    <source>
        <dbReference type="Pfam" id="PF17147"/>
    </source>
</evidence>
<evidence type="ECO:0000256" key="1">
    <source>
        <dbReference type="ARBA" id="ARBA00023002"/>
    </source>
</evidence>
<dbReference type="InterPro" id="IPR009014">
    <property type="entry name" value="Transketo_C/PFOR_II"/>
</dbReference>
<organism evidence="5 6">
    <name type="scientific">Handelsmanbacteria sp. (strain RIFCSPLOWO2_12_FULL_64_10)</name>
    <dbReference type="NCBI Taxonomy" id="1817868"/>
    <lineage>
        <taxon>Bacteria</taxon>
        <taxon>Candidatus Handelsmaniibacteriota</taxon>
    </lineage>
</organism>
<sequence>MADTVATTNHKEVEVVELESVAIRFAGDSGDGIQVTGTQFTNTSAVLGNDVSTLPDYPAEIRAPQGTLAGVSGFQVNFSSQDIFTPGDAPQVLVAWNPAALKANIEDLEPGGTVIVNTDNFTPNDLRKAGYKGNPLEDGSLKGCRVIKVPLTTLNRNALEGMEGLTTKQKDLSQNMFALGLVFWMYDRPLDNTLQWFQEKFGKRPQVVEANTRALKAGYHFGETMEEFRTRYRVPKAPTQPGVYRKITGYEATAMGMVTAARKAGKTLFYGSYPITPASAILEELAALKHFDVRTFQAEDEIAAMGSVIGAAFGGAFAATGTSGPGICLKSEAINLAIVLELPMVIADIQRGGPSTGLPTKTEQADLLQVLFGRNGESPIPVVAPRTPADCFNMAIEAFRIAVRSMTPVIFLSDGYLAFSSEPWRIPDPETIPRIEVRHRTDPEGFLPYARDEKTLARPWALPGTPGLEHRIGGLGKQDITGNISYSPEDHERIVKVRAEKVARIADDIPEQDVFGPSEGKLLVVGWGGTFGAVRSAVRSAQANGKSVAHAHIRYLNPFPRNLGEVLSRFEKVLVPELNFGQLALLLNGRFPVRVTPLSKVQGQPFKIGEILGTINEMI</sequence>
<dbReference type="InterPro" id="IPR033412">
    <property type="entry name" value="PFOR_II"/>
</dbReference>
<dbReference type="PANTHER" id="PTHR32154">
    <property type="entry name" value="PYRUVATE-FLAVODOXIN OXIDOREDUCTASE-RELATED"/>
    <property type="match status" value="1"/>
</dbReference>
<dbReference type="Gene3D" id="3.40.50.920">
    <property type="match status" value="1"/>
</dbReference>
<dbReference type="SUPFAM" id="SSF52518">
    <property type="entry name" value="Thiamin diphosphate-binding fold (THDP-binding)"/>
    <property type="match status" value="1"/>
</dbReference>
<evidence type="ECO:0000313" key="6">
    <source>
        <dbReference type="Proteomes" id="UP000178606"/>
    </source>
</evidence>
<dbReference type="GO" id="GO:0006979">
    <property type="term" value="P:response to oxidative stress"/>
    <property type="evidence" value="ECO:0007669"/>
    <property type="project" value="TreeGrafter"/>
</dbReference>
<feature type="domain" description="Pyruvate:ferredoxin oxidoreductase core" evidence="4">
    <location>
        <begin position="522"/>
        <end position="583"/>
    </location>
</feature>
<evidence type="ECO:0000259" key="3">
    <source>
        <dbReference type="Pfam" id="PF01855"/>
    </source>
</evidence>